<keyword evidence="3" id="KW-1185">Reference proteome</keyword>
<evidence type="ECO:0000313" key="3">
    <source>
        <dbReference type="Proteomes" id="UP000105007"/>
    </source>
</evidence>
<gene>
    <name evidence="2" type="ORF">SGPV190</name>
</gene>
<proteinExistence type="predicted"/>
<dbReference type="EMBL" id="KT159937">
    <property type="protein sequence ID" value="AKR04314.1"/>
    <property type="molecule type" value="Genomic_DNA"/>
</dbReference>
<feature type="region of interest" description="Disordered" evidence="1">
    <location>
        <begin position="143"/>
        <end position="246"/>
    </location>
</feature>
<feature type="compositionally biased region" description="Low complexity" evidence="1">
    <location>
        <begin position="187"/>
        <end position="246"/>
    </location>
</feature>
<protein>
    <submittedName>
        <fullName evidence="2">Uncharacterized protein</fullName>
    </submittedName>
</protein>
<dbReference type="KEGG" id="vg:25392357"/>
<organism evidence="2 3">
    <name type="scientific">Salmon gill poxvirus</name>
    <dbReference type="NCBI Taxonomy" id="1680908"/>
    <lineage>
        <taxon>Viruses</taxon>
        <taxon>Varidnaviria</taxon>
        <taxon>Bamfordvirae</taxon>
        <taxon>Nucleocytoviricota</taxon>
        <taxon>Pokkesviricetes</taxon>
        <taxon>Chitovirales</taxon>
        <taxon>Poxviridae</taxon>
        <taxon>Chordopoxvirinae</taxon>
        <taxon>Salmonpoxvirus</taxon>
        <taxon>Salmonpoxvirus gillpox</taxon>
        <taxon>Salmon gillpox virus</taxon>
    </lineage>
</organism>
<evidence type="ECO:0000313" key="2">
    <source>
        <dbReference type="EMBL" id="AKR04314.1"/>
    </source>
</evidence>
<accession>A0A0H4YFS5</accession>
<name>A0A0H4YFS5_9POXV</name>
<dbReference type="GeneID" id="25392357"/>
<dbReference type="RefSeq" id="YP_009162562.1">
    <property type="nucleotide sequence ID" value="NC_027707.1"/>
</dbReference>
<evidence type="ECO:0000256" key="1">
    <source>
        <dbReference type="SAM" id="MobiDB-lite"/>
    </source>
</evidence>
<sequence>MIKKVTMSYKKIKKTKKIMTEFCHKIHALNLESPGIPKEVIKILIKNMNLCFDDIDRIEIMINNSPDSDHVSIVNYMNIVHKKSLPMISKIYDLIMEYELFLFLKNNSRKYITMGDSETEYSTASVRSSLGCPSPTYQYNVTSYAPWTDSDNDSDQDNKRSWSESEYSDGPTHNTIGTMTEPWSVHGSSTGSSTTGSSTTGSSTTGSSTTGSSTTGSSTTGSSTGSSTTGSSTTGSSTGSSTDCLGSSISSSSDTLIDVMSSGFSSPGSVCPGSDEGLTFKNENQIPEYLITESDYEIPMKRARSD</sequence>
<dbReference type="Proteomes" id="UP000105007">
    <property type="component" value="Segment"/>
</dbReference>
<reference evidence="2 3" key="1">
    <citation type="journal article" date="2015" name="J. Virol.">
        <title>Salmon gill poxvirus, the deepest representative of the Chordopoxvirinae.</title>
        <authorList>
            <person name="Gjessing M.C."/>
            <person name="Yutin N."/>
            <person name="Tengs T."/>
            <person name="Senkevich T."/>
            <person name="Koonin E.V."/>
            <person name="Ronning H.P."/>
            <person name="Alarson M."/>
            <person name="Ylving S."/>
            <person name="Lie K.-I."/>
            <person name="Saure B."/>
            <person name="Tran L."/>
            <person name="Moss B."/>
            <person name="Dale O.B."/>
        </authorList>
    </citation>
    <scope>NUCLEOTIDE SEQUENCE [LARGE SCALE GENOMIC DNA]</scope>
    <source>
        <strain evidence="2">2012-04-F277-L3G</strain>
    </source>
</reference>